<accession>X1IF94</accession>
<comment type="caution">
    <text evidence="1">The sequence shown here is derived from an EMBL/GenBank/DDBJ whole genome shotgun (WGS) entry which is preliminary data.</text>
</comment>
<sequence>MIKISERELRDKISRLVAELHKTRAAEKIFI</sequence>
<gene>
    <name evidence="1" type="ORF">S03H2_52282</name>
</gene>
<reference evidence="1" key="1">
    <citation type="journal article" date="2014" name="Front. Microbiol.">
        <title>High frequency of phylogenetically diverse reductive dehalogenase-homologous genes in deep subseafloor sedimentary metagenomes.</title>
        <authorList>
            <person name="Kawai M."/>
            <person name="Futagami T."/>
            <person name="Toyoda A."/>
            <person name="Takaki Y."/>
            <person name="Nishi S."/>
            <person name="Hori S."/>
            <person name="Arai W."/>
            <person name="Tsubouchi T."/>
            <person name="Morono Y."/>
            <person name="Uchiyama I."/>
            <person name="Ito T."/>
            <person name="Fujiyama A."/>
            <person name="Inagaki F."/>
            <person name="Takami H."/>
        </authorList>
    </citation>
    <scope>NUCLEOTIDE SEQUENCE</scope>
    <source>
        <strain evidence="1">Expedition CK06-06</strain>
    </source>
</reference>
<dbReference type="AlphaFoldDB" id="X1IF94"/>
<evidence type="ECO:0000313" key="1">
    <source>
        <dbReference type="EMBL" id="GAH64779.1"/>
    </source>
</evidence>
<dbReference type="EMBL" id="BARU01033211">
    <property type="protein sequence ID" value="GAH64779.1"/>
    <property type="molecule type" value="Genomic_DNA"/>
</dbReference>
<feature type="non-terminal residue" evidence="1">
    <location>
        <position position="31"/>
    </location>
</feature>
<protein>
    <submittedName>
        <fullName evidence="1">Uncharacterized protein</fullName>
    </submittedName>
</protein>
<name>X1IF94_9ZZZZ</name>
<proteinExistence type="predicted"/>
<organism evidence="1">
    <name type="scientific">marine sediment metagenome</name>
    <dbReference type="NCBI Taxonomy" id="412755"/>
    <lineage>
        <taxon>unclassified sequences</taxon>
        <taxon>metagenomes</taxon>
        <taxon>ecological metagenomes</taxon>
    </lineage>
</organism>